<dbReference type="InterPro" id="IPR009424">
    <property type="entry name" value="AGP16/20/22/41"/>
</dbReference>
<keyword evidence="4" id="KW-1185">Reference proteome</keyword>
<dbReference type="Proteomes" id="UP000324897">
    <property type="component" value="Unassembled WGS sequence"/>
</dbReference>
<evidence type="ECO:0000313" key="3">
    <source>
        <dbReference type="EMBL" id="TVU33869.1"/>
    </source>
</evidence>
<dbReference type="EMBL" id="RWGY01000009">
    <property type="protein sequence ID" value="TVU33869.1"/>
    <property type="molecule type" value="Genomic_DNA"/>
</dbReference>
<dbReference type="AlphaFoldDB" id="A0A5J9VCM0"/>
<sequence>MSWLNIQVSFSSRESKFLFVVDVIDEAAHRNEQLRGSGGVAGERGPRHSGQESVAGIEVPGPPRRGGAGVAEASTHCNMLRELLLPEHVLSQEDFEVASDVHEGVRAAVAAFFSGLMQLSMAQDTPAAARARVVDVTAIDQAIAYLLMFAALLVTYFAL</sequence>
<dbReference type="PANTHER" id="PTHR33374">
    <property type="entry name" value="ARABINOGALACTAN PROTEIN 20"/>
    <property type="match status" value="1"/>
</dbReference>
<organism evidence="3 4">
    <name type="scientific">Eragrostis curvula</name>
    <name type="common">weeping love grass</name>
    <dbReference type="NCBI Taxonomy" id="38414"/>
    <lineage>
        <taxon>Eukaryota</taxon>
        <taxon>Viridiplantae</taxon>
        <taxon>Streptophyta</taxon>
        <taxon>Embryophyta</taxon>
        <taxon>Tracheophyta</taxon>
        <taxon>Spermatophyta</taxon>
        <taxon>Magnoliopsida</taxon>
        <taxon>Liliopsida</taxon>
        <taxon>Poales</taxon>
        <taxon>Poaceae</taxon>
        <taxon>PACMAD clade</taxon>
        <taxon>Chloridoideae</taxon>
        <taxon>Eragrostideae</taxon>
        <taxon>Eragrostidinae</taxon>
        <taxon>Eragrostis</taxon>
    </lineage>
</organism>
<reference evidence="3 4" key="1">
    <citation type="journal article" date="2019" name="Sci. Rep.">
        <title>A high-quality genome of Eragrostis curvula grass provides insights into Poaceae evolution and supports new strategies to enhance forage quality.</title>
        <authorList>
            <person name="Carballo J."/>
            <person name="Santos B.A.C.M."/>
            <person name="Zappacosta D."/>
            <person name="Garbus I."/>
            <person name="Selva J.P."/>
            <person name="Gallo C.A."/>
            <person name="Diaz A."/>
            <person name="Albertini E."/>
            <person name="Caccamo M."/>
            <person name="Echenique V."/>
        </authorList>
    </citation>
    <scope>NUCLEOTIDE SEQUENCE [LARGE SCALE GENOMIC DNA]</scope>
    <source>
        <strain evidence="4">cv. Victoria</strain>
        <tissue evidence="3">Leaf</tissue>
    </source>
</reference>
<evidence type="ECO:0000256" key="1">
    <source>
        <dbReference type="SAM" id="MobiDB-lite"/>
    </source>
</evidence>
<keyword evidence="2" id="KW-1133">Transmembrane helix</keyword>
<accession>A0A5J9VCM0</accession>
<keyword evidence="2" id="KW-0472">Membrane</keyword>
<gene>
    <name evidence="3" type="ORF">EJB05_15682</name>
</gene>
<feature type="non-terminal residue" evidence="3">
    <location>
        <position position="1"/>
    </location>
</feature>
<evidence type="ECO:0000313" key="4">
    <source>
        <dbReference type="Proteomes" id="UP000324897"/>
    </source>
</evidence>
<proteinExistence type="predicted"/>
<evidence type="ECO:0000256" key="2">
    <source>
        <dbReference type="SAM" id="Phobius"/>
    </source>
</evidence>
<name>A0A5J9VCM0_9POAL</name>
<dbReference type="Pfam" id="PF06376">
    <property type="entry name" value="AGP"/>
    <property type="match status" value="1"/>
</dbReference>
<keyword evidence="2" id="KW-0812">Transmembrane</keyword>
<dbReference type="Gramene" id="TVU33869">
    <property type="protein sequence ID" value="TVU33869"/>
    <property type="gene ID" value="EJB05_15682"/>
</dbReference>
<protein>
    <submittedName>
        <fullName evidence="3">Uncharacterized protein</fullName>
    </submittedName>
</protein>
<feature type="transmembrane region" description="Helical" evidence="2">
    <location>
        <begin position="142"/>
        <end position="158"/>
    </location>
</feature>
<comment type="caution">
    <text evidence="3">The sequence shown here is derived from an EMBL/GenBank/DDBJ whole genome shotgun (WGS) entry which is preliminary data.</text>
</comment>
<feature type="region of interest" description="Disordered" evidence="1">
    <location>
        <begin position="34"/>
        <end position="70"/>
    </location>
</feature>